<gene>
    <name evidence="1" type="ORF">HKO22_02760</name>
</gene>
<dbReference type="AlphaFoldDB" id="A0A848RKK7"/>
<reference evidence="1" key="1">
    <citation type="submission" date="2020-04" db="EMBL/GenBank/DDBJ databases">
        <title>Peptoniphilus sp. nov. isolated from swine feces.</title>
        <authorList>
            <person name="Ryu S.W."/>
        </authorList>
    </citation>
    <scope>NUCLEOTIDE SEQUENCE [LARGE SCALE GENOMIC DNA]</scope>
    <source>
        <strain evidence="1">AGMB00490</strain>
    </source>
</reference>
<evidence type="ECO:0008006" key="3">
    <source>
        <dbReference type="Google" id="ProtNLM"/>
    </source>
</evidence>
<evidence type="ECO:0000313" key="1">
    <source>
        <dbReference type="EMBL" id="NMW84664.1"/>
    </source>
</evidence>
<protein>
    <recommendedName>
        <fullName evidence="3">Lipoprotein</fullName>
    </recommendedName>
</protein>
<dbReference type="EMBL" id="JABDSR010000003">
    <property type="protein sequence ID" value="NMW84664.1"/>
    <property type="molecule type" value="Genomic_DNA"/>
</dbReference>
<comment type="caution">
    <text evidence="1">The sequence shown here is derived from an EMBL/GenBank/DDBJ whole genome shotgun (WGS) entry which is preliminary data.</text>
</comment>
<dbReference type="RefSeq" id="WP_169968355.1">
    <property type="nucleotide sequence ID" value="NZ_JABDSR010000003.1"/>
</dbReference>
<name>A0A848RKK7_9FIRM</name>
<dbReference type="PROSITE" id="PS51257">
    <property type="entry name" value="PROKAR_LIPOPROTEIN"/>
    <property type="match status" value="1"/>
</dbReference>
<sequence length="185" mass="21053">MLKHKLKIQVMLILLLPFILAGCSGSKMTMKDNDTLRDILSDYTLLPHSTDSVSSYAQQDLRMGYDSCISPFVVISPHGGKAIVDFRYVGTDFIDIKNIVVETDNHKYRVSFKKDDLTQDVKSYPTPYVEETVFCDINKKHYKMLVDIANSSSTRVTYTGNDTYSYELSDTNKEAIKTLVSCYEE</sequence>
<keyword evidence="2" id="KW-1185">Reference proteome</keyword>
<accession>A0A848RKK7</accession>
<evidence type="ECO:0000313" key="2">
    <source>
        <dbReference type="Proteomes" id="UP000568273"/>
    </source>
</evidence>
<proteinExistence type="predicted"/>
<dbReference type="Proteomes" id="UP000568273">
    <property type="component" value="Unassembled WGS sequence"/>
</dbReference>
<organism evidence="1 2">
    <name type="scientific">Peptoniphilus faecalis</name>
    <dbReference type="NCBI Taxonomy" id="2731255"/>
    <lineage>
        <taxon>Bacteria</taxon>
        <taxon>Bacillati</taxon>
        <taxon>Bacillota</taxon>
        <taxon>Tissierellia</taxon>
        <taxon>Tissierellales</taxon>
        <taxon>Peptoniphilaceae</taxon>
        <taxon>Peptoniphilus</taxon>
    </lineage>
</organism>